<dbReference type="FunCoup" id="A0A251UKN5">
    <property type="interactions" value="271"/>
</dbReference>
<protein>
    <submittedName>
        <fullName evidence="2">F-box protein</fullName>
    </submittedName>
    <submittedName>
        <fullName evidence="3">Putative tetratricopeptide-like helical domain-containing protein</fullName>
    </submittedName>
</protein>
<reference evidence="2 4" key="1">
    <citation type="journal article" date="2017" name="Nature">
        <title>The sunflower genome provides insights into oil metabolism, flowering and Asterid evolution.</title>
        <authorList>
            <person name="Badouin H."/>
            <person name="Gouzy J."/>
            <person name="Grassa C.J."/>
            <person name="Murat F."/>
            <person name="Staton S.E."/>
            <person name="Cottret L."/>
            <person name="Lelandais-Briere C."/>
            <person name="Owens G.L."/>
            <person name="Carrere S."/>
            <person name="Mayjonade B."/>
            <person name="Legrand L."/>
            <person name="Gill N."/>
            <person name="Kane N.C."/>
            <person name="Bowers J.E."/>
            <person name="Hubner S."/>
            <person name="Bellec A."/>
            <person name="Berard A."/>
            <person name="Berges H."/>
            <person name="Blanchet N."/>
            <person name="Boniface M.C."/>
            <person name="Brunel D."/>
            <person name="Catrice O."/>
            <person name="Chaidir N."/>
            <person name="Claudel C."/>
            <person name="Donnadieu C."/>
            <person name="Faraut T."/>
            <person name="Fievet G."/>
            <person name="Helmstetter N."/>
            <person name="King M."/>
            <person name="Knapp S.J."/>
            <person name="Lai Z."/>
            <person name="Le Paslier M.C."/>
            <person name="Lippi Y."/>
            <person name="Lorenzon L."/>
            <person name="Mandel J.R."/>
            <person name="Marage G."/>
            <person name="Marchand G."/>
            <person name="Marquand E."/>
            <person name="Bret-Mestries E."/>
            <person name="Morien E."/>
            <person name="Nambeesan S."/>
            <person name="Nguyen T."/>
            <person name="Pegot-Espagnet P."/>
            <person name="Pouilly N."/>
            <person name="Raftis F."/>
            <person name="Sallet E."/>
            <person name="Schiex T."/>
            <person name="Thomas J."/>
            <person name="Vandecasteele C."/>
            <person name="Vares D."/>
            <person name="Vear F."/>
            <person name="Vautrin S."/>
            <person name="Crespi M."/>
            <person name="Mangin B."/>
            <person name="Burke J.M."/>
            <person name="Salse J."/>
            <person name="Munos S."/>
            <person name="Vincourt P."/>
            <person name="Rieseberg L.H."/>
            <person name="Langlade N.B."/>
        </authorList>
    </citation>
    <scope>NUCLEOTIDE SEQUENCE [LARGE SCALE GENOMIC DNA]</scope>
    <source>
        <strain evidence="4">cv. SF193</strain>
        <tissue evidence="2">Leaves</tissue>
    </source>
</reference>
<keyword evidence="4" id="KW-1185">Reference proteome</keyword>
<dbReference type="InterPro" id="IPR057136">
    <property type="entry name" value="At2g35280_TPR_dom"/>
</dbReference>
<evidence type="ECO:0000313" key="2">
    <source>
        <dbReference type="EMBL" id="KAF5804245.1"/>
    </source>
</evidence>
<dbReference type="Pfam" id="PF23310">
    <property type="entry name" value="TPR_27"/>
    <property type="match status" value="1"/>
</dbReference>
<dbReference type="EMBL" id="MNCJ02000320">
    <property type="protein sequence ID" value="KAF5804245.1"/>
    <property type="molecule type" value="Genomic_DNA"/>
</dbReference>
<sequence length="200" mass="23427">MLTNLFLLLHSCKDFLESTTNDYISQRISIEKFPITNWFTRNKRVLAFLSQCFNKGNPESLFRKGMIDYFTSVNVESGLLYLKRAVAKGHLEATYVYGMILLSSGDQQGLKLLNSMNCSRSRRWNVRGCRDKIDSIFKQIWINNPVTLAKVNTKCRERNHAIRFERRGWSLDDHEEIASCDVCLWYRELVYFCKSMNVIV</sequence>
<evidence type="ECO:0000313" key="4">
    <source>
        <dbReference type="Proteomes" id="UP000215914"/>
    </source>
</evidence>
<reference evidence="3" key="2">
    <citation type="submission" date="2017-02" db="EMBL/GenBank/DDBJ databases">
        <title>Sunflower complete genome.</title>
        <authorList>
            <person name="Langlade N."/>
            <person name="Munos S."/>
        </authorList>
    </citation>
    <scope>NUCLEOTIDE SEQUENCE [LARGE SCALE GENOMIC DNA]</scope>
    <source>
        <tissue evidence="3">Leaves</tissue>
    </source>
</reference>
<feature type="domain" description="At2g35280-like TPR" evidence="1">
    <location>
        <begin position="31"/>
        <end position="137"/>
    </location>
</feature>
<dbReference type="PANTHER" id="PTHR33784:SF10">
    <property type="entry name" value="F-BOX PROTEIN"/>
    <property type="match status" value="1"/>
</dbReference>
<name>A0A251UKN5_HELAN</name>
<dbReference type="OMA" id="REIWINA"/>
<evidence type="ECO:0000313" key="3">
    <source>
        <dbReference type="EMBL" id="OTG23937.1"/>
    </source>
</evidence>
<reference evidence="2" key="3">
    <citation type="submission" date="2020-06" db="EMBL/GenBank/DDBJ databases">
        <title>Helianthus annuus Genome sequencing and assembly Release 2.</title>
        <authorList>
            <person name="Gouzy J."/>
            <person name="Langlade N."/>
            <person name="Munos S."/>
        </authorList>
    </citation>
    <scope>NUCLEOTIDE SEQUENCE</scope>
    <source>
        <tissue evidence="2">Leaves</tissue>
    </source>
</reference>
<evidence type="ECO:0000259" key="1">
    <source>
        <dbReference type="Pfam" id="PF23310"/>
    </source>
</evidence>
<dbReference type="InterPro" id="IPR040338">
    <property type="entry name" value="At1g67623-like"/>
</dbReference>
<dbReference type="AlphaFoldDB" id="A0A251UKN5"/>
<dbReference type="Proteomes" id="UP000215914">
    <property type="component" value="Chromosome 5"/>
</dbReference>
<dbReference type="InParanoid" id="A0A251UKN5"/>
<dbReference type="Gramene" id="mRNA:HanXRQr2_Chr05g0194901">
    <property type="protein sequence ID" value="mRNA:HanXRQr2_Chr05g0194901"/>
    <property type="gene ID" value="HanXRQr2_Chr05g0194901"/>
</dbReference>
<organism evidence="3 4">
    <name type="scientific">Helianthus annuus</name>
    <name type="common">Common sunflower</name>
    <dbReference type="NCBI Taxonomy" id="4232"/>
    <lineage>
        <taxon>Eukaryota</taxon>
        <taxon>Viridiplantae</taxon>
        <taxon>Streptophyta</taxon>
        <taxon>Embryophyta</taxon>
        <taxon>Tracheophyta</taxon>
        <taxon>Spermatophyta</taxon>
        <taxon>Magnoliopsida</taxon>
        <taxon>eudicotyledons</taxon>
        <taxon>Gunneridae</taxon>
        <taxon>Pentapetalae</taxon>
        <taxon>asterids</taxon>
        <taxon>campanulids</taxon>
        <taxon>Asterales</taxon>
        <taxon>Asteraceae</taxon>
        <taxon>Asteroideae</taxon>
        <taxon>Heliantheae alliance</taxon>
        <taxon>Heliantheae</taxon>
        <taxon>Helianthus</taxon>
    </lineage>
</organism>
<accession>A0A251UKN5</accession>
<gene>
    <name evidence="3" type="ORF">HannXRQ_Chr05g0131161</name>
    <name evidence="2" type="ORF">HanXRQr2_Chr05g0194901</name>
</gene>
<proteinExistence type="predicted"/>
<dbReference type="PANTHER" id="PTHR33784">
    <property type="entry name" value="OS05G0482100 PROTEIN"/>
    <property type="match status" value="1"/>
</dbReference>
<dbReference type="EMBL" id="CM007894">
    <property type="protein sequence ID" value="OTG23937.1"/>
    <property type="molecule type" value="Genomic_DNA"/>
</dbReference>